<organism evidence="2 3">
    <name type="scientific">[Mycobacterium] zoologicum</name>
    <dbReference type="NCBI Taxonomy" id="2872311"/>
    <lineage>
        <taxon>Bacteria</taxon>
        <taxon>Bacillati</taxon>
        <taxon>Actinomycetota</taxon>
        <taxon>Actinomycetes</taxon>
        <taxon>Mycobacteriales</taxon>
        <taxon>Mycobacteriaceae</taxon>
        <taxon>Mycolicibacter</taxon>
    </lineage>
</organism>
<proteinExistence type="predicted"/>
<comment type="caution">
    <text evidence="2">The sequence shown here is derived from an EMBL/GenBank/DDBJ whole genome shotgun (WGS) entry which is preliminary data.</text>
</comment>
<dbReference type="Proteomes" id="UP001299046">
    <property type="component" value="Unassembled WGS sequence"/>
</dbReference>
<dbReference type="EMBL" id="JAYJJT010000041">
    <property type="protein sequence ID" value="MEB3052300.1"/>
    <property type="molecule type" value="Genomic_DNA"/>
</dbReference>
<dbReference type="Gene3D" id="1.10.357.10">
    <property type="entry name" value="Tetracycline Repressor, domain 2"/>
    <property type="match status" value="1"/>
</dbReference>
<dbReference type="Pfam" id="PF17932">
    <property type="entry name" value="TetR_C_24"/>
    <property type="match status" value="1"/>
</dbReference>
<dbReference type="SUPFAM" id="SSF48498">
    <property type="entry name" value="Tetracyclin repressor-like, C-terminal domain"/>
    <property type="match status" value="1"/>
</dbReference>
<sequence>MKIILGKVRPFLRHLTEAHPQVLIIAPFARLHDRYMERRLAEARDLLTRLNSPDQQLAGLLFILMQYQDLDRNATLAFQREIAMVATLESLDYGRGLRADYMSLIHTILEDGVRVGLFRPLDVPVQSLLIFGATQWTWTWFRPGGRLTALEAGAQLVHLCLGSLLVDRRRLDRIADPAGKVAQTTVAVLTEHLGSEPGAYPRESA</sequence>
<evidence type="ECO:0000313" key="3">
    <source>
        <dbReference type="Proteomes" id="UP001299046"/>
    </source>
</evidence>
<keyword evidence="3" id="KW-1185">Reference proteome</keyword>
<reference evidence="2 3" key="1">
    <citation type="submission" date="2023-12" db="EMBL/GenBank/DDBJ databases">
        <title>Description of new species of Mycobacterium terrae complex isolated from sewage at the Sao Paulo Zoological Park Foundation in Brazil.</title>
        <authorList>
            <person name="Romagnoli C.L."/>
            <person name="Conceicao E.C."/>
            <person name="Machado E."/>
            <person name="Barreto L.B.P.F."/>
            <person name="Sharma A."/>
            <person name="Silva N.M."/>
            <person name="Marques L.E."/>
            <person name="Juliana M.A."/>
            <person name="Lourenco M.C.S."/>
            <person name="Digiampietri L.A."/>
            <person name="Suffys P.N."/>
            <person name="Viana-Niero C."/>
        </authorList>
    </citation>
    <scope>NUCLEOTIDE SEQUENCE [LARGE SCALE GENOMIC DNA]</scope>
    <source>
        <strain evidence="2 3">MYC123</strain>
    </source>
</reference>
<name>A0ABU5YRB3_9MYCO</name>
<accession>A0ABU5YRB3</accession>
<evidence type="ECO:0000313" key="2">
    <source>
        <dbReference type="EMBL" id="MEB3052300.1"/>
    </source>
</evidence>
<evidence type="ECO:0000259" key="1">
    <source>
        <dbReference type="Pfam" id="PF17932"/>
    </source>
</evidence>
<feature type="domain" description="HTH-type transcriptional repressor KstR2 C-terminal" evidence="1">
    <location>
        <begin position="52"/>
        <end position="162"/>
    </location>
</feature>
<dbReference type="RefSeq" id="WP_224863676.1">
    <property type="nucleotide sequence ID" value="NZ_JAYJJT010000041.1"/>
</dbReference>
<dbReference type="InterPro" id="IPR041490">
    <property type="entry name" value="KstR2_TetR_C"/>
</dbReference>
<protein>
    <submittedName>
        <fullName evidence="2">TetR/AcrR family transcriptional regulator</fullName>
    </submittedName>
</protein>
<dbReference type="InterPro" id="IPR036271">
    <property type="entry name" value="Tet_transcr_reg_TetR-rel_C_sf"/>
</dbReference>
<gene>
    <name evidence="2" type="ORF">KV112_21645</name>
</gene>